<feature type="transmembrane region" description="Helical" evidence="15">
    <location>
        <begin position="162"/>
        <end position="184"/>
    </location>
</feature>
<proteinExistence type="inferred from homology"/>
<dbReference type="FunFam" id="1.20.1250.20:FF:000129">
    <property type="entry name" value="Major Facilitator Superfamily (MFS)"/>
    <property type="match status" value="1"/>
</dbReference>
<comment type="catalytic activity">
    <reaction evidence="8">
        <text>D-glucose(out) = D-glucose(in)</text>
        <dbReference type="Rhea" id="RHEA:60376"/>
        <dbReference type="ChEBI" id="CHEBI:4167"/>
    </reaction>
    <physiologicalReaction direction="left-to-right" evidence="8">
        <dbReference type="Rhea" id="RHEA:60377"/>
    </physiologicalReaction>
</comment>
<dbReference type="PROSITE" id="PS00216">
    <property type="entry name" value="SUGAR_TRANSPORT_1"/>
    <property type="match status" value="2"/>
</dbReference>
<dbReference type="Pfam" id="PF00083">
    <property type="entry name" value="Sugar_tr"/>
    <property type="match status" value="1"/>
</dbReference>
<protein>
    <recommendedName>
        <fullName evidence="13">Hexose transporter 1</fullName>
    </recommendedName>
</protein>
<dbReference type="InterPro" id="IPR005829">
    <property type="entry name" value="Sugar_transporter_CS"/>
</dbReference>
<dbReference type="GO" id="GO:0005351">
    <property type="term" value="F:carbohydrate:proton symporter activity"/>
    <property type="evidence" value="ECO:0007669"/>
    <property type="project" value="TreeGrafter"/>
</dbReference>
<feature type="transmembrane region" description="Helical" evidence="15">
    <location>
        <begin position="304"/>
        <end position="330"/>
    </location>
</feature>
<organism evidence="17 18">
    <name type="scientific">Achlya hypogyna</name>
    <name type="common">Oomycete</name>
    <name type="synonym">Protoachlya hypogyna</name>
    <dbReference type="NCBI Taxonomy" id="1202772"/>
    <lineage>
        <taxon>Eukaryota</taxon>
        <taxon>Sar</taxon>
        <taxon>Stramenopiles</taxon>
        <taxon>Oomycota</taxon>
        <taxon>Saprolegniomycetes</taxon>
        <taxon>Saprolegniales</taxon>
        <taxon>Achlyaceae</taxon>
        <taxon>Achlya</taxon>
    </lineage>
</organism>
<dbReference type="Proteomes" id="UP000243579">
    <property type="component" value="Unassembled WGS sequence"/>
</dbReference>
<comment type="catalytic activity">
    <reaction evidence="7">
        <text>D-galactose(in) = D-galactose(out)</text>
        <dbReference type="Rhea" id="RHEA:34915"/>
        <dbReference type="ChEBI" id="CHEBI:4139"/>
    </reaction>
    <physiologicalReaction direction="right-to-left" evidence="7">
        <dbReference type="Rhea" id="RHEA:34917"/>
    </physiologicalReaction>
</comment>
<keyword evidence="6 15" id="KW-0472">Membrane</keyword>
<feature type="transmembrane region" description="Helical" evidence="15">
    <location>
        <begin position="77"/>
        <end position="94"/>
    </location>
</feature>
<comment type="catalytic activity">
    <reaction evidence="9">
        <text>D-xylose(out) = D-xylose(in)</text>
        <dbReference type="Rhea" id="RHEA:78427"/>
        <dbReference type="ChEBI" id="CHEBI:53455"/>
    </reaction>
    <physiologicalReaction direction="left-to-right" evidence="9">
        <dbReference type="Rhea" id="RHEA:78428"/>
    </physiologicalReaction>
</comment>
<keyword evidence="14" id="KW-0813">Transport</keyword>
<dbReference type="PANTHER" id="PTHR48022">
    <property type="entry name" value="PLASTIDIC GLUCOSE TRANSPORTER 4"/>
    <property type="match status" value="1"/>
</dbReference>
<evidence type="ECO:0000256" key="8">
    <source>
        <dbReference type="ARBA" id="ARBA00044648"/>
    </source>
</evidence>
<dbReference type="OrthoDB" id="6612291at2759"/>
<name>A0A1V9YDE9_ACHHY</name>
<dbReference type="InterPro" id="IPR036259">
    <property type="entry name" value="MFS_trans_sf"/>
</dbReference>
<dbReference type="AlphaFoldDB" id="A0A1V9YDE9"/>
<dbReference type="InterPro" id="IPR003663">
    <property type="entry name" value="Sugar/inositol_transpt"/>
</dbReference>
<reference evidence="17 18" key="1">
    <citation type="journal article" date="2014" name="Genome Biol. Evol.">
        <title>The secreted proteins of Achlya hypogyna and Thraustotheca clavata identify the ancestral oomycete secretome and reveal gene acquisitions by horizontal gene transfer.</title>
        <authorList>
            <person name="Misner I."/>
            <person name="Blouin N."/>
            <person name="Leonard G."/>
            <person name="Richards T.A."/>
            <person name="Lane C.E."/>
        </authorList>
    </citation>
    <scope>NUCLEOTIDE SEQUENCE [LARGE SCALE GENOMIC DNA]</scope>
    <source>
        <strain evidence="17 18">ATCC 48635</strain>
    </source>
</reference>
<dbReference type="PROSITE" id="PS00217">
    <property type="entry name" value="SUGAR_TRANSPORT_2"/>
    <property type="match status" value="1"/>
</dbReference>
<keyword evidence="18" id="KW-1185">Reference proteome</keyword>
<comment type="caution">
    <text evidence="17">The sequence shown here is derived from an EMBL/GenBank/DDBJ whole genome shotgun (WGS) entry which is preliminary data.</text>
</comment>
<feature type="transmembrane region" description="Helical" evidence="15">
    <location>
        <begin position="101"/>
        <end position="123"/>
    </location>
</feature>
<feature type="transmembrane region" description="Helical" evidence="15">
    <location>
        <begin position="190"/>
        <end position="212"/>
    </location>
</feature>
<dbReference type="InterPro" id="IPR005828">
    <property type="entry name" value="MFS_sugar_transport-like"/>
</dbReference>
<dbReference type="PANTHER" id="PTHR48022:SF2">
    <property type="entry name" value="PLASTIDIC GLUCOSE TRANSPORTER 4"/>
    <property type="match status" value="1"/>
</dbReference>
<sequence length="498" mass="54061">MWSVIRENTYAVGVCAFSSLGGIFFGYDNGVAGGVMVMRSFLNDFCIGYGGNSDPDCTAASARLPTNWLNFTTLYNVLYYIGCMFGAIVGGYTADKYGRRVTIFSAGVFYALGCIVLVVSGFGAHAQVFVARLIQGFGVGTASFSLPIFAAEMAPKELRGMLSGLMQMACVTGIMLAGIINTIVQHTANGWRITVGIGIIFPLIVMAGIFSVPESPRWSFKNKGREAAAVQLKKLRRSLDIDNELDAIGEVLDEEGAHQASWTDLWHDRSVRRRVVIAMGLQVLQQATGVNPVFAYGGQIFNDVVGLGIVCLLMIQIVNFVSTIPAMYWVDRFGRRLLLLVGGVGMVLGHVVSATAFTIGCDGDTVSLGCSKSAGWVMVVFTMIFIFSFAISWGPICWIYPAEIFPMNVRAKAVSISTTTNWAMGALMIGIPKLFPYLNINGVFYLFAALCLVAGTFVYFKCPETKGLLLEDIEQLFKKPSDQQQHLPTPKTPIPDAI</sequence>
<feature type="transmembrane region" description="Helical" evidence="15">
    <location>
        <begin position="275"/>
        <end position="298"/>
    </location>
</feature>
<comment type="catalytic activity">
    <reaction evidence="10">
        <text>D-mannose(out) = D-mannose(in)</text>
        <dbReference type="Rhea" id="RHEA:78391"/>
        <dbReference type="ChEBI" id="CHEBI:4208"/>
    </reaction>
    <physiologicalReaction direction="left-to-right" evidence="10">
        <dbReference type="Rhea" id="RHEA:78392"/>
    </physiologicalReaction>
</comment>
<evidence type="ECO:0000256" key="12">
    <source>
        <dbReference type="ARBA" id="ARBA00044710"/>
    </source>
</evidence>
<feature type="transmembrane region" description="Helical" evidence="15">
    <location>
        <begin position="443"/>
        <end position="460"/>
    </location>
</feature>
<comment type="subcellular location">
    <subcellularLocation>
        <location evidence="1">Membrane</location>
        <topology evidence="1">Multi-pass membrane protein</topology>
    </subcellularLocation>
</comment>
<evidence type="ECO:0000256" key="9">
    <source>
        <dbReference type="ARBA" id="ARBA00044656"/>
    </source>
</evidence>
<dbReference type="EMBL" id="JNBR01002081">
    <property type="protein sequence ID" value="OQR83741.1"/>
    <property type="molecule type" value="Genomic_DNA"/>
</dbReference>
<evidence type="ECO:0000256" key="7">
    <source>
        <dbReference type="ARBA" id="ARBA00044637"/>
    </source>
</evidence>
<feature type="domain" description="Major facilitator superfamily (MFS) profile" evidence="16">
    <location>
        <begin position="14"/>
        <end position="466"/>
    </location>
</feature>
<dbReference type="Gene3D" id="1.20.1250.20">
    <property type="entry name" value="MFS general substrate transporter like domains"/>
    <property type="match status" value="1"/>
</dbReference>
<keyword evidence="4 15" id="KW-0812">Transmembrane</keyword>
<evidence type="ECO:0000256" key="5">
    <source>
        <dbReference type="ARBA" id="ARBA00022989"/>
    </source>
</evidence>
<gene>
    <name evidence="17" type="ORF">ACHHYP_14311</name>
</gene>
<feature type="transmembrane region" description="Helical" evidence="15">
    <location>
        <begin position="9"/>
        <end position="27"/>
    </location>
</feature>
<dbReference type="SUPFAM" id="SSF103473">
    <property type="entry name" value="MFS general substrate transporter"/>
    <property type="match status" value="1"/>
</dbReference>
<feature type="transmembrane region" description="Helical" evidence="15">
    <location>
        <begin position="337"/>
        <end position="359"/>
    </location>
</feature>
<evidence type="ECO:0000259" key="16">
    <source>
        <dbReference type="PROSITE" id="PS50850"/>
    </source>
</evidence>
<evidence type="ECO:0000256" key="10">
    <source>
        <dbReference type="ARBA" id="ARBA00044662"/>
    </source>
</evidence>
<comment type="catalytic activity">
    <reaction evidence="11">
        <text>D-glucosamine(out) = D-glucosamine(in)</text>
        <dbReference type="Rhea" id="RHEA:78423"/>
        <dbReference type="ChEBI" id="CHEBI:58723"/>
    </reaction>
    <physiologicalReaction direction="left-to-right" evidence="11">
        <dbReference type="Rhea" id="RHEA:78424"/>
    </physiologicalReaction>
</comment>
<evidence type="ECO:0000256" key="6">
    <source>
        <dbReference type="ARBA" id="ARBA00023136"/>
    </source>
</evidence>
<evidence type="ECO:0000256" key="14">
    <source>
        <dbReference type="RuleBase" id="RU003346"/>
    </source>
</evidence>
<dbReference type="STRING" id="1202772.A0A1V9YDE9"/>
<evidence type="ECO:0000256" key="1">
    <source>
        <dbReference type="ARBA" id="ARBA00004141"/>
    </source>
</evidence>
<comment type="subunit">
    <text evidence="3">Homodimer.</text>
</comment>
<evidence type="ECO:0000256" key="2">
    <source>
        <dbReference type="ARBA" id="ARBA00010992"/>
    </source>
</evidence>
<comment type="similarity">
    <text evidence="2 14">Belongs to the major facilitator superfamily. Sugar transporter (TC 2.A.1.1) family.</text>
</comment>
<comment type="catalytic activity">
    <reaction evidence="12">
        <text>D-fructose(out) = D-fructose(in)</text>
        <dbReference type="Rhea" id="RHEA:60372"/>
        <dbReference type="ChEBI" id="CHEBI:37721"/>
    </reaction>
    <physiologicalReaction direction="left-to-right" evidence="12">
        <dbReference type="Rhea" id="RHEA:60373"/>
    </physiologicalReaction>
</comment>
<feature type="transmembrane region" description="Helical" evidence="15">
    <location>
        <begin position="413"/>
        <end position="431"/>
    </location>
</feature>
<dbReference type="PRINTS" id="PR00171">
    <property type="entry name" value="SUGRTRNSPORT"/>
</dbReference>
<feature type="transmembrane region" description="Helical" evidence="15">
    <location>
        <begin position="129"/>
        <end position="150"/>
    </location>
</feature>
<evidence type="ECO:0000256" key="13">
    <source>
        <dbReference type="ARBA" id="ARBA00044780"/>
    </source>
</evidence>
<dbReference type="InterPro" id="IPR020846">
    <property type="entry name" value="MFS_dom"/>
</dbReference>
<dbReference type="PROSITE" id="PS50850">
    <property type="entry name" value="MFS"/>
    <property type="match status" value="1"/>
</dbReference>
<keyword evidence="5 15" id="KW-1133">Transmembrane helix</keyword>
<evidence type="ECO:0000313" key="18">
    <source>
        <dbReference type="Proteomes" id="UP000243579"/>
    </source>
</evidence>
<evidence type="ECO:0000256" key="4">
    <source>
        <dbReference type="ARBA" id="ARBA00022692"/>
    </source>
</evidence>
<accession>A0A1V9YDE9</accession>
<feature type="transmembrane region" description="Helical" evidence="15">
    <location>
        <begin position="379"/>
        <end position="401"/>
    </location>
</feature>
<dbReference type="NCBIfam" id="TIGR00879">
    <property type="entry name" value="SP"/>
    <property type="match status" value="1"/>
</dbReference>
<dbReference type="GO" id="GO:0016020">
    <property type="term" value="C:membrane"/>
    <property type="evidence" value="ECO:0007669"/>
    <property type="project" value="UniProtKB-SubCell"/>
</dbReference>
<evidence type="ECO:0000256" key="11">
    <source>
        <dbReference type="ARBA" id="ARBA00044668"/>
    </source>
</evidence>
<dbReference type="InterPro" id="IPR050360">
    <property type="entry name" value="MFS_Sugar_Transporters"/>
</dbReference>
<evidence type="ECO:0000256" key="3">
    <source>
        <dbReference type="ARBA" id="ARBA00011738"/>
    </source>
</evidence>
<evidence type="ECO:0000256" key="15">
    <source>
        <dbReference type="SAM" id="Phobius"/>
    </source>
</evidence>
<evidence type="ECO:0000313" key="17">
    <source>
        <dbReference type="EMBL" id="OQR83741.1"/>
    </source>
</evidence>